<sequence>MGLGVRNRERPFDQQVRANGAMAAAVQWAGIAALVMGVLGAVLPGTAGTVAGWGAVGIVVATPLGRVAWLAIRWVDRRDWLFAGLAAMLLAVVVVAGTLALRQ</sequence>
<keyword evidence="3" id="KW-1185">Reference proteome</keyword>
<evidence type="ECO:0000256" key="1">
    <source>
        <dbReference type="SAM" id="Phobius"/>
    </source>
</evidence>
<organism evidence="2 3">
    <name type="scientific">Euzebya pacifica</name>
    <dbReference type="NCBI Taxonomy" id="1608957"/>
    <lineage>
        <taxon>Bacteria</taxon>
        <taxon>Bacillati</taxon>
        <taxon>Actinomycetota</taxon>
        <taxon>Nitriliruptoria</taxon>
        <taxon>Euzebyales</taxon>
    </lineage>
</organism>
<evidence type="ECO:0008006" key="4">
    <source>
        <dbReference type="Google" id="ProtNLM"/>
    </source>
</evidence>
<feature type="transmembrane region" description="Helical" evidence="1">
    <location>
        <begin position="21"/>
        <end position="44"/>
    </location>
</feature>
<feature type="transmembrane region" description="Helical" evidence="1">
    <location>
        <begin position="81"/>
        <end position="101"/>
    </location>
</feature>
<proteinExistence type="predicted"/>
<gene>
    <name evidence="2" type="ORF">DVS28_a4123</name>
</gene>
<dbReference type="EMBL" id="CP031165">
    <property type="protein sequence ID" value="AXV08790.1"/>
    <property type="molecule type" value="Genomic_DNA"/>
</dbReference>
<accession>A0A346Y2U3</accession>
<reference evidence="2 3" key="1">
    <citation type="submission" date="2018-09" db="EMBL/GenBank/DDBJ databases">
        <title>Complete genome sequence of Euzebya sp. DY32-46 isolated from seawater of Pacific Ocean.</title>
        <authorList>
            <person name="Xu L."/>
            <person name="Wu Y.-H."/>
            <person name="Xu X.-W."/>
        </authorList>
    </citation>
    <scope>NUCLEOTIDE SEQUENCE [LARGE SCALE GENOMIC DNA]</scope>
    <source>
        <strain evidence="2 3">DY32-46</strain>
    </source>
</reference>
<keyword evidence="1" id="KW-1133">Transmembrane helix</keyword>
<name>A0A346Y2U3_9ACTN</name>
<keyword evidence="1" id="KW-0472">Membrane</keyword>
<feature type="transmembrane region" description="Helical" evidence="1">
    <location>
        <begin position="50"/>
        <end position="69"/>
    </location>
</feature>
<protein>
    <recommendedName>
        <fullName evidence="4">DUF1634 domain-containing protein</fullName>
    </recommendedName>
</protein>
<dbReference type="KEGG" id="euz:DVS28_a4123"/>
<dbReference type="AlphaFoldDB" id="A0A346Y2U3"/>
<dbReference type="Proteomes" id="UP000264006">
    <property type="component" value="Chromosome"/>
</dbReference>
<keyword evidence="1" id="KW-0812">Transmembrane</keyword>
<evidence type="ECO:0000313" key="3">
    <source>
        <dbReference type="Proteomes" id="UP000264006"/>
    </source>
</evidence>
<evidence type="ECO:0000313" key="2">
    <source>
        <dbReference type="EMBL" id="AXV08790.1"/>
    </source>
</evidence>